<accession>A0ABR8UJ77</accession>
<keyword evidence="3" id="KW-1185">Reference proteome</keyword>
<feature type="region of interest" description="Disordered" evidence="1">
    <location>
        <begin position="144"/>
        <end position="164"/>
    </location>
</feature>
<evidence type="ECO:0000313" key="2">
    <source>
        <dbReference type="EMBL" id="MBD7987900.1"/>
    </source>
</evidence>
<organism evidence="2 3">
    <name type="scientific">Luteimonas colneyensis</name>
    <dbReference type="NCBI Taxonomy" id="2762230"/>
    <lineage>
        <taxon>Bacteria</taxon>
        <taxon>Pseudomonadati</taxon>
        <taxon>Pseudomonadota</taxon>
        <taxon>Gammaproteobacteria</taxon>
        <taxon>Lysobacterales</taxon>
        <taxon>Lysobacteraceae</taxon>
        <taxon>Luteimonas</taxon>
    </lineage>
</organism>
<sequence>MLPPAPPSRPAAAATHLPDEAGITRLVHAFYARARADWLLGPVFEAAVEDWDEHLDTLVRFWCSVLLRAGTYRGNPMAEHRPLGLDEQHFARWLALWDRTAREVLPREQARHVFETAERIGRSLRIGLEIDPLRRLRRAGGEPACIHRPADAGRAPSGEGPQST</sequence>
<dbReference type="Proteomes" id="UP000647183">
    <property type="component" value="Unassembled WGS sequence"/>
</dbReference>
<evidence type="ECO:0000313" key="3">
    <source>
        <dbReference type="Proteomes" id="UP000647183"/>
    </source>
</evidence>
<dbReference type="EMBL" id="JACSQJ010000003">
    <property type="protein sequence ID" value="MBD7987900.1"/>
    <property type="molecule type" value="Genomic_DNA"/>
</dbReference>
<dbReference type="InterPro" id="IPR012292">
    <property type="entry name" value="Globin/Proto"/>
</dbReference>
<evidence type="ECO:0000256" key="1">
    <source>
        <dbReference type="SAM" id="MobiDB-lite"/>
    </source>
</evidence>
<dbReference type="CDD" id="cd08916">
    <property type="entry name" value="TrHb3_P"/>
    <property type="match status" value="1"/>
</dbReference>
<reference evidence="2 3" key="1">
    <citation type="submission" date="2020-08" db="EMBL/GenBank/DDBJ databases">
        <title>A Genomic Blueprint of the Chicken Gut Microbiome.</title>
        <authorList>
            <person name="Gilroy R."/>
            <person name="Ravi A."/>
            <person name="Getino M."/>
            <person name="Pursley I."/>
            <person name="Horton D.L."/>
            <person name="Alikhan N.-F."/>
            <person name="Baker D."/>
            <person name="Gharbi K."/>
            <person name="Hall N."/>
            <person name="Watson M."/>
            <person name="Adriaenssens E.M."/>
            <person name="Foster-Nyarko E."/>
            <person name="Jarju S."/>
            <person name="Secka A."/>
            <person name="Antonio M."/>
            <person name="Oren A."/>
            <person name="Chaudhuri R."/>
            <person name="La Ragione R.M."/>
            <person name="Hildebrand F."/>
            <person name="Pallen M.J."/>
        </authorList>
    </citation>
    <scope>NUCLEOTIDE SEQUENCE [LARGE SCALE GENOMIC DNA]</scope>
    <source>
        <strain evidence="2 3">Sa2BVA3</strain>
    </source>
</reference>
<dbReference type="Gene3D" id="1.10.490.10">
    <property type="entry name" value="Globins"/>
    <property type="match status" value="1"/>
</dbReference>
<dbReference type="RefSeq" id="WP_191729106.1">
    <property type="nucleotide sequence ID" value="NZ_JACSQJ010000003.1"/>
</dbReference>
<protein>
    <submittedName>
        <fullName evidence="2">Group III truncated hemoglobin</fullName>
    </submittedName>
</protein>
<comment type="caution">
    <text evidence="2">The sequence shown here is derived from an EMBL/GenBank/DDBJ whole genome shotgun (WGS) entry which is preliminary data.</text>
</comment>
<proteinExistence type="predicted"/>
<name>A0ABR8UJ77_9GAMM</name>
<dbReference type="InterPro" id="IPR009050">
    <property type="entry name" value="Globin-like_sf"/>
</dbReference>
<gene>
    <name evidence="2" type="ORF">H9645_07645</name>
</gene>
<dbReference type="SUPFAM" id="SSF46458">
    <property type="entry name" value="Globin-like"/>
    <property type="match status" value="1"/>
</dbReference>